<dbReference type="Proteomes" id="UP000265443">
    <property type="component" value="Unassembled WGS sequence"/>
</dbReference>
<protein>
    <submittedName>
        <fullName evidence="1">Uncharacterized protein</fullName>
    </submittedName>
</protein>
<accession>A0ABX9MJH0</accession>
<evidence type="ECO:0000313" key="1">
    <source>
        <dbReference type="EMBL" id="RIH76126.1"/>
    </source>
</evidence>
<keyword evidence="2" id="KW-1185">Reference proteome</keyword>
<organism evidence="1 2">
    <name type="scientific">Meiothermus hypogaeus</name>
    <dbReference type="NCBI Taxonomy" id="884155"/>
    <lineage>
        <taxon>Bacteria</taxon>
        <taxon>Thermotogati</taxon>
        <taxon>Deinococcota</taxon>
        <taxon>Deinococci</taxon>
        <taxon>Thermales</taxon>
        <taxon>Thermaceae</taxon>
        <taxon>Meiothermus</taxon>
    </lineage>
</organism>
<dbReference type="EMBL" id="QWKY01000058">
    <property type="protein sequence ID" value="RIH76126.1"/>
    <property type="molecule type" value="Genomic_DNA"/>
</dbReference>
<proteinExistence type="predicted"/>
<sequence>MKSALYQIRLIRYRSVTNQQGRSYPRSGGRYRPLEGDAFFADRKGGVCSRIQKDNLWGFWFCKLPF</sequence>
<name>A0ABX9MJH0_9DEIN</name>
<reference evidence="1 2" key="1">
    <citation type="submission" date="2018-08" db="EMBL/GenBank/DDBJ databases">
        <title>Meiothermus hypogaeus DSM 23238 genome sequencing project.</title>
        <authorList>
            <person name="Da Costa M.S."/>
            <person name="Albuquerque L."/>
            <person name="Raposo P."/>
            <person name="Froufe H.J.C."/>
            <person name="Barroso C.S."/>
            <person name="Egas C."/>
        </authorList>
    </citation>
    <scope>NUCLEOTIDE SEQUENCE [LARGE SCALE GENOMIC DNA]</scope>
    <source>
        <strain evidence="1 2">DSM 23238</strain>
    </source>
</reference>
<evidence type="ECO:0000313" key="2">
    <source>
        <dbReference type="Proteomes" id="UP000265443"/>
    </source>
</evidence>
<comment type="caution">
    <text evidence="1">The sequence shown here is derived from an EMBL/GenBank/DDBJ whole genome shotgun (WGS) entry which is preliminary data.</text>
</comment>
<gene>
    <name evidence="1" type="ORF">Mhypo_02614</name>
</gene>